<evidence type="ECO:0000313" key="2">
    <source>
        <dbReference type="EMBL" id="MCO6161053.1"/>
    </source>
</evidence>
<protein>
    <submittedName>
        <fullName evidence="2">Helix-turn-helix domain-containing protein</fullName>
    </submittedName>
</protein>
<evidence type="ECO:0000313" key="3">
    <source>
        <dbReference type="Proteomes" id="UP001523401"/>
    </source>
</evidence>
<sequence length="176" mass="18990">MPTSNCIVLAANRIGDLVCPTGPADDIFRVHTALSPIPTLGVKDNVGIGGTENALMRHGASMITDGKMGARIRELRKARKQSQVDVSAALDISRSHLAEIEGGKHPGFATFVEIAHYFSVSLDYLYSGSSAASQDIGGAPIEQDEKTLIEFWRGLSDNEKNMLLNLLVRDKKAQIV</sequence>
<dbReference type="PROSITE" id="PS50943">
    <property type="entry name" value="HTH_CROC1"/>
    <property type="match status" value="1"/>
</dbReference>
<name>A0ABT1CLH2_9PROT</name>
<dbReference type="Gene3D" id="1.10.260.40">
    <property type="entry name" value="lambda repressor-like DNA-binding domains"/>
    <property type="match status" value="1"/>
</dbReference>
<proteinExistence type="predicted"/>
<keyword evidence="3" id="KW-1185">Reference proteome</keyword>
<dbReference type="Proteomes" id="UP001523401">
    <property type="component" value="Unassembled WGS sequence"/>
</dbReference>
<dbReference type="EMBL" id="JAMXQU010000013">
    <property type="protein sequence ID" value="MCO6161053.1"/>
    <property type="molecule type" value="Genomic_DNA"/>
</dbReference>
<dbReference type="SMART" id="SM00530">
    <property type="entry name" value="HTH_XRE"/>
    <property type="match status" value="1"/>
</dbReference>
<dbReference type="Pfam" id="PF12844">
    <property type="entry name" value="HTH_19"/>
    <property type="match status" value="1"/>
</dbReference>
<organism evidence="2 3">
    <name type="scientific">Asaia lannensis NBRC 102526</name>
    <dbReference type="NCBI Taxonomy" id="1307926"/>
    <lineage>
        <taxon>Bacteria</taxon>
        <taxon>Pseudomonadati</taxon>
        <taxon>Pseudomonadota</taxon>
        <taxon>Alphaproteobacteria</taxon>
        <taxon>Acetobacterales</taxon>
        <taxon>Acetobacteraceae</taxon>
        <taxon>Asaia</taxon>
    </lineage>
</organism>
<comment type="caution">
    <text evidence="2">The sequence shown here is derived from an EMBL/GenBank/DDBJ whole genome shotgun (WGS) entry which is preliminary data.</text>
</comment>
<dbReference type="RefSeq" id="WP_252850035.1">
    <property type="nucleotide sequence ID" value="NZ_BAPW01000007.1"/>
</dbReference>
<dbReference type="CDD" id="cd00093">
    <property type="entry name" value="HTH_XRE"/>
    <property type="match status" value="1"/>
</dbReference>
<reference evidence="2 3" key="1">
    <citation type="submission" date="2022-06" db="EMBL/GenBank/DDBJ databases">
        <title>Whole-genome of Asaia lannensis strain LMG 27011T.</title>
        <authorList>
            <person name="Sombolestani A."/>
        </authorList>
    </citation>
    <scope>NUCLEOTIDE SEQUENCE [LARGE SCALE GENOMIC DNA]</scope>
    <source>
        <strain evidence="2 3">NBRC 102526</strain>
    </source>
</reference>
<dbReference type="InterPro" id="IPR001387">
    <property type="entry name" value="Cro/C1-type_HTH"/>
</dbReference>
<feature type="domain" description="HTH cro/C1-type" evidence="1">
    <location>
        <begin position="72"/>
        <end position="125"/>
    </location>
</feature>
<dbReference type="InterPro" id="IPR010982">
    <property type="entry name" value="Lambda_DNA-bd_dom_sf"/>
</dbReference>
<evidence type="ECO:0000259" key="1">
    <source>
        <dbReference type="PROSITE" id="PS50943"/>
    </source>
</evidence>
<accession>A0ABT1CLH2</accession>
<dbReference type="SUPFAM" id="SSF47413">
    <property type="entry name" value="lambda repressor-like DNA-binding domains"/>
    <property type="match status" value="1"/>
</dbReference>
<gene>
    <name evidence="2" type="ORF">NF685_13515</name>
</gene>